<organism evidence="1 2">
    <name type="scientific">Lentibacillus halodurans</name>
    <dbReference type="NCBI Taxonomy" id="237679"/>
    <lineage>
        <taxon>Bacteria</taxon>
        <taxon>Bacillati</taxon>
        <taxon>Bacillota</taxon>
        <taxon>Bacilli</taxon>
        <taxon>Bacillales</taxon>
        <taxon>Bacillaceae</taxon>
        <taxon>Lentibacillus</taxon>
    </lineage>
</organism>
<gene>
    <name evidence="1" type="ORF">SAMN04488072_10340</name>
</gene>
<proteinExistence type="predicted"/>
<reference evidence="1 2" key="1">
    <citation type="submission" date="2016-10" db="EMBL/GenBank/DDBJ databases">
        <authorList>
            <person name="de Groot N.N."/>
        </authorList>
    </citation>
    <scope>NUCLEOTIDE SEQUENCE [LARGE SCALE GENOMIC DNA]</scope>
    <source>
        <strain evidence="1 2">CGMCC 1.3702</strain>
    </source>
</reference>
<dbReference type="STRING" id="237679.SAMN04488072_10340"/>
<protein>
    <submittedName>
        <fullName evidence="1">Uncharacterized protein</fullName>
    </submittedName>
</protein>
<accession>A0A1I0WJ90</accession>
<dbReference type="RefSeq" id="WP_170848151.1">
    <property type="nucleotide sequence ID" value="NZ_FOJW01000003.1"/>
</dbReference>
<dbReference type="EMBL" id="FOJW01000003">
    <property type="protein sequence ID" value="SFA88016.1"/>
    <property type="molecule type" value="Genomic_DNA"/>
</dbReference>
<keyword evidence="2" id="KW-1185">Reference proteome</keyword>
<dbReference type="AlphaFoldDB" id="A0A1I0WJ90"/>
<evidence type="ECO:0000313" key="1">
    <source>
        <dbReference type="EMBL" id="SFA88016.1"/>
    </source>
</evidence>
<sequence>MAEQERYKHLLEKLIQETENSRIQSVEEMIQKMISELSGEKSYTPYN</sequence>
<dbReference type="Proteomes" id="UP000198642">
    <property type="component" value="Unassembled WGS sequence"/>
</dbReference>
<name>A0A1I0WJ90_9BACI</name>
<evidence type="ECO:0000313" key="2">
    <source>
        <dbReference type="Proteomes" id="UP000198642"/>
    </source>
</evidence>